<dbReference type="EMBL" id="JBHSXS010000005">
    <property type="protein sequence ID" value="MFC6880387.1"/>
    <property type="molecule type" value="Genomic_DNA"/>
</dbReference>
<sequence>MLVLAIALIVNLATVRAADATGKIQPTITLTADRNPLDVDHRTAVVTGTVTATMPDGSTGPLTDQQVEVNPDVGAGQPRTLTTDGDGRFSLAVTPDDRSTIVEAAIQETDRVAAASAPQLWLEVRQTAARASSCEVTPARVTKTTPITVTGTVTYDTGAGPVPLTGRNIVVRDDKNFQILGTAPLNAAGAFNATVPITAEPGFHPLHVAPDIPSDDLYFYPVNCGNAEGKVPVVVAPGTPRFANFSVAFNEPHRAGVFGAIESPLGPNGEVLFYDMENLPITIEWSRNGRTHWRHLGHLISMDNGIFGTRDRGLPESESDPFPARAGYFRARFGGNNFLYSAISPVVRAR</sequence>
<evidence type="ECO:0000313" key="2">
    <source>
        <dbReference type="EMBL" id="MFC6880387.1"/>
    </source>
</evidence>
<reference evidence="3" key="1">
    <citation type="journal article" date="2019" name="Int. J. Syst. Evol. Microbiol.">
        <title>The Global Catalogue of Microorganisms (GCM) 10K type strain sequencing project: providing services to taxonomists for standard genome sequencing and annotation.</title>
        <authorList>
            <consortium name="The Broad Institute Genomics Platform"/>
            <consortium name="The Broad Institute Genome Sequencing Center for Infectious Disease"/>
            <person name="Wu L."/>
            <person name="Ma J."/>
        </authorList>
    </citation>
    <scope>NUCLEOTIDE SEQUENCE [LARGE SCALE GENOMIC DNA]</scope>
    <source>
        <strain evidence="3">JCM 3369</strain>
    </source>
</reference>
<name>A0ABW2CFM0_9ACTN</name>
<keyword evidence="3" id="KW-1185">Reference proteome</keyword>
<keyword evidence="1" id="KW-0732">Signal</keyword>
<protein>
    <recommendedName>
        <fullName evidence="4">Carboxypeptidase regulatory-like domain-containing protein</fullName>
    </recommendedName>
</protein>
<evidence type="ECO:0000313" key="3">
    <source>
        <dbReference type="Proteomes" id="UP001596380"/>
    </source>
</evidence>
<feature type="signal peptide" evidence="1">
    <location>
        <begin position="1"/>
        <end position="17"/>
    </location>
</feature>
<organism evidence="2 3">
    <name type="scientific">Actinomadura yumaensis</name>
    <dbReference type="NCBI Taxonomy" id="111807"/>
    <lineage>
        <taxon>Bacteria</taxon>
        <taxon>Bacillati</taxon>
        <taxon>Actinomycetota</taxon>
        <taxon>Actinomycetes</taxon>
        <taxon>Streptosporangiales</taxon>
        <taxon>Thermomonosporaceae</taxon>
        <taxon>Actinomadura</taxon>
    </lineage>
</organism>
<dbReference type="RefSeq" id="WP_160820996.1">
    <property type="nucleotide sequence ID" value="NZ_JBHSXE010000001.1"/>
</dbReference>
<gene>
    <name evidence="2" type="ORF">ACFQKB_11505</name>
</gene>
<evidence type="ECO:0008006" key="4">
    <source>
        <dbReference type="Google" id="ProtNLM"/>
    </source>
</evidence>
<dbReference type="Proteomes" id="UP001596380">
    <property type="component" value="Unassembled WGS sequence"/>
</dbReference>
<comment type="caution">
    <text evidence="2">The sequence shown here is derived from an EMBL/GenBank/DDBJ whole genome shotgun (WGS) entry which is preliminary data.</text>
</comment>
<accession>A0ABW2CFM0</accession>
<proteinExistence type="predicted"/>
<evidence type="ECO:0000256" key="1">
    <source>
        <dbReference type="SAM" id="SignalP"/>
    </source>
</evidence>
<feature type="chain" id="PRO_5046518237" description="Carboxypeptidase regulatory-like domain-containing protein" evidence="1">
    <location>
        <begin position="18"/>
        <end position="350"/>
    </location>
</feature>